<accession>A0ACC0Y7D2</accession>
<proteinExistence type="predicted"/>
<protein>
    <submittedName>
        <fullName evidence="1">Uncharacterized protein</fullName>
    </submittedName>
</protein>
<reference evidence="2" key="1">
    <citation type="journal article" date="2023" name="G3 (Bethesda)">
        <title>Genome assembly and association tests identify interacting loci associated with vigor, precocity, and sex in interspecific pistachio rootstocks.</title>
        <authorList>
            <person name="Palmer W."/>
            <person name="Jacygrad E."/>
            <person name="Sagayaradj S."/>
            <person name="Cavanaugh K."/>
            <person name="Han R."/>
            <person name="Bertier L."/>
            <person name="Beede B."/>
            <person name="Kafkas S."/>
            <person name="Golino D."/>
            <person name="Preece J."/>
            <person name="Michelmore R."/>
        </authorList>
    </citation>
    <scope>NUCLEOTIDE SEQUENCE [LARGE SCALE GENOMIC DNA]</scope>
</reference>
<evidence type="ECO:0000313" key="2">
    <source>
        <dbReference type="Proteomes" id="UP001163603"/>
    </source>
</evidence>
<evidence type="ECO:0000313" key="1">
    <source>
        <dbReference type="EMBL" id="KAJ0030100.1"/>
    </source>
</evidence>
<name>A0ACC0Y7D2_9ROSI</name>
<organism evidence="1 2">
    <name type="scientific">Pistacia integerrima</name>
    <dbReference type="NCBI Taxonomy" id="434235"/>
    <lineage>
        <taxon>Eukaryota</taxon>
        <taxon>Viridiplantae</taxon>
        <taxon>Streptophyta</taxon>
        <taxon>Embryophyta</taxon>
        <taxon>Tracheophyta</taxon>
        <taxon>Spermatophyta</taxon>
        <taxon>Magnoliopsida</taxon>
        <taxon>eudicotyledons</taxon>
        <taxon>Gunneridae</taxon>
        <taxon>Pentapetalae</taxon>
        <taxon>rosids</taxon>
        <taxon>malvids</taxon>
        <taxon>Sapindales</taxon>
        <taxon>Anacardiaceae</taxon>
        <taxon>Pistacia</taxon>
    </lineage>
</organism>
<dbReference type="EMBL" id="CM047743">
    <property type="protein sequence ID" value="KAJ0030100.1"/>
    <property type="molecule type" value="Genomic_DNA"/>
</dbReference>
<comment type="caution">
    <text evidence="1">The sequence shown here is derived from an EMBL/GenBank/DDBJ whole genome shotgun (WGS) entry which is preliminary data.</text>
</comment>
<gene>
    <name evidence="1" type="ORF">Pint_14403</name>
</gene>
<dbReference type="Proteomes" id="UP001163603">
    <property type="component" value="Chromosome 8"/>
</dbReference>
<sequence>MEIQVKESTIIHPAQETPKHRLKMSIMDSLTTAGHVPTVHFYQRPESNGEDGSSFFEAEVLKEALSKVLVAFYPIAGRLARDENGRLEIDCNEEGVLFFEAQTNCVLDDLGDFTPSFKISNLFQKLNLLTISLLCGGVCLGIGLHHAVADGPSGIHFINTWADVARGLPICIAPFIDPTILYEMTPPNPTFDHTEYHSSPSMKTQEIQASAVVRSTSVASLKISSDQINTLKARLKKDYGAKCSTYEILNCPYLALFVQGTWIIR</sequence>
<keyword evidence="2" id="KW-1185">Reference proteome</keyword>